<sequence>MLANASSLWFNVGAINHLYTTWSLDQGVVFSRAVIYTAISRNRRLAASMAPQTPKRPRKSRSRQKRRSSPPSNRSPNVSPPPSPALTRAAKKKAAMLRAAQGLPPLVSPKKNPRFFLDPDPPKGVRSAIRNPFSCIQKKRAQSTPAPSKPAKKTAKNTKRQPAPKNVPKAAPKKAAPKKDTTNGSRRNVVANIINEEDEEPGNREDEEEANEDYDHGELRNRQPTRAQDSQRTRRATTAPAPSARENTQRQTRRIYVSPPRGGRRHRSGAIYHYEPLEIGPEFRNRFETDVRVSPPIQDRLQTQPTQTVSNSRSRSTRRQQNPSNSRRPRQSSRR</sequence>
<dbReference type="EMBL" id="CANHGI010000006">
    <property type="protein sequence ID" value="CAI5456449.1"/>
    <property type="molecule type" value="Genomic_DNA"/>
</dbReference>
<feature type="compositionally biased region" description="Acidic residues" evidence="1">
    <location>
        <begin position="195"/>
        <end position="212"/>
    </location>
</feature>
<keyword evidence="3" id="KW-1185">Reference proteome</keyword>
<feature type="region of interest" description="Disordered" evidence="1">
    <location>
        <begin position="46"/>
        <end position="269"/>
    </location>
</feature>
<evidence type="ECO:0000313" key="2">
    <source>
        <dbReference type="EMBL" id="CAI5456449.1"/>
    </source>
</evidence>
<feature type="compositionally biased region" description="Low complexity" evidence="1">
    <location>
        <begin position="310"/>
        <end position="326"/>
    </location>
</feature>
<feature type="compositionally biased region" description="Low complexity" evidence="1">
    <location>
        <begin position="236"/>
        <end position="245"/>
    </location>
</feature>
<feature type="compositionally biased region" description="Polar residues" evidence="1">
    <location>
        <begin position="300"/>
        <end position="309"/>
    </location>
</feature>
<organism evidence="2 3">
    <name type="scientific">Caenorhabditis angaria</name>
    <dbReference type="NCBI Taxonomy" id="860376"/>
    <lineage>
        <taxon>Eukaryota</taxon>
        <taxon>Metazoa</taxon>
        <taxon>Ecdysozoa</taxon>
        <taxon>Nematoda</taxon>
        <taxon>Chromadorea</taxon>
        <taxon>Rhabditida</taxon>
        <taxon>Rhabditina</taxon>
        <taxon>Rhabditomorpha</taxon>
        <taxon>Rhabditoidea</taxon>
        <taxon>Rhabditidae</taxon>
        <taxon>Peloderinae</taxon>
        <taxon>Caenorhabditis</taxon>
    </lineage>
</organism>
<protein>
    <submittedName>
        <fullName evidence="2">Uncharacterized protein</fullName>
    </submittedName>
</protein>
<feature type="compositionally biased region" description="Basic residues" evidence="1">
    <location>
        <begin position="55"/>
        <end position="68"/>
    </location>
</feature>
<name>A0A9P1J7N4_9PELO</name>
<evidence type="ECO:0000313" key="3">
    <source>
        <dbReference type="Proteomes" id="UP001152747"/>
    </source>
</evidence>
<proteinExistence type="predicted"/>
<gene>
    <name evidence="2" type="ORF">CAMP_LOCUS19086</name>
</gene>
<comment type="caution">
    <text evidence="2">The sequence shown here is derived from an EMBL/GenBank/DDBJ whole genome shotgun (WGS) entry which is preliminary data.</text>
</comment>
<dbReference type="AlphaFoldDB" id="A0A9P1J7N4"/>
<evidence type="ECO:0000256" key="1">
    <source>
        <dbReference type="SAM" id="MobiDB-lite"/>
    </source>
</evidence>
<feature type="region of interest" description="Disordered" evidence="1">
    <location>
        <begin position="289"/>
        <end position="335"/>
    </location>
</feature>
<reference evidence="2" key="1">
    <citation type="submission" date="2022-11" db="EMBL/GenBank/DDBJ databases">
        <authorList>
            <person name="Kikuchi T."/>
        </authorList>
    </citation>
    <scope>NUCLEOTIDE SEQUENCE</scope>
    <source>
        <strain evidence="2">PS1010</strain>
    </source>
</reference>
<dbReference type="Proteomes" id="UP001152747">
    <property type="component" value="Unassembled WGS sequence"/>
</dbReference>
<feature type="compositionally biased region" description="Basic residues" evidence="1">
    <location>
        <begin position="150"/>
        <end position="159"/>
    </location>
</feature>
<accession>A0A9P1J7N4</accession>